<keyword evidence="1" id="KW-0808">Transferase</keyword>
<gene>
    <name evidence="1" type="ORF">IPJ38_01705</name>
</gene>
<protein>
    <submittedName>
        <fullName evidence="1">FkbM family methyltransferase</fullName>
    </submittedName>
</protein>
<organism evidence="1 2">
    <name type="scientific">Candidatus Dechloromonas phosphorivorans</name>
    <dbReference type="NCBI Taxonomy" id="2899244"/>
    <lineage>
        <taxon>Bacteria</taxon>
        <taxon>Pseudomonadati</taxon>
        <taxon>Pseudomonadota</taxon>
        <taxon>Betaproteobacteria</taxon>
        <taxon>Rhodocyclales</taxon>
        <taxon>Azonexaceae</taxon>
        <taxon>Dechloromonas</taxon>
    </lineage>
</organism>
<dbReference type="NCBIfam" id="TIGR01444">
    <property type="entry name" value="fkbM_fam"/>
    <property type="match status" value="1"/>
</dbReference>
<keyword evidence="1" id="KW-0489">Methyltransferase</keyword>
<comment type="caution">
    <text evidence="1">The sequence shown here is derived from an EMBL/GenBank/DDBJ whole genome shotgun (WGS) entry which is preliminary data.</text>
</comment>
<dbReference type="EMBL" id="JADJMS010000005">
    <property type="protein sequence ID" value="MBK7414008.1"/>
    <property type="molecule type" value="Genomic_DNA"/>
</dbReference>
<dbReference type="Gene3D" id="3.40.50.150">
    <property type="entry name" value="Vaccinia Virus protein VP39"/>
    <property type="match status" value="1"/>
</dbReference>
<dbReference type="GO" id="GO:0032259">
    <property type="term" value="P:methylation"/>
    <property type="evidence" value="ECO:0007669"/>
    <property type="project" value="UniProtKB-KW"/>
</dbReference>
<dbReference type="AlphaFoldDB" id="A0A935JUH9"/>
<dbReference type="PANTHER" id="PTHR34203">
    <property type="entry name" value="METHYLTRANSFERASE, FKBM FAMILY PROTEIN"/>
    <property type="match status" value="1"/>
</dbReference>
<dbReference type="InterPro" id="IPR006342">
    <property type="entry name" value="FkbM_mtfrase"/>
</dbReference>
<accession>A0A935JUH9</accession>
<reference evidence="1 2" key="1">
    <citation type="submission" date="2020-10" db="EMBL/GenBank/DDBJ databases">
        <title>Connecting structure to function with the recovery of over 1000 high-quality activated sludge metagenome-assembled genomes encoding full-length rRNA genes using long-read sequencing.</title>
        <authorList>
            <person name="Singleton C.M."/>
            <person name="Petriglieri F."/>
            <person name="Kristensen J.M."/>
            <person name="Kirkegaard R.H."/>
            <person name="Michaelsen T.Y."/>
            <person name="Andersen M.H."/>
            <person name="Karst S.M."/>
            <person name="Dueholm M.S."/>
            <person name="Nielsen P.H."/>
            <person name="Albertsen M."/>
        </authorList>
    </citation>
    <scope>NUCLEOTIDE SEQUENCE [LARGE SCALE GENOMIC DNA]</scope>
    <source>
        <strain evidence="1">EsbW_18-Q3-R4-48_BATAC.463</strain>
    </source>
</reference>
<evidence type="ECO:0000313" key="1">
    <source>
        <dbReference type="EMBL" id="MBK7414008.1"/>
    </source>
</evidence>
<dbReference type="InterPro" id="IPR052514">
    <property type="entry name" value="SAM-dependent_MTase"/>
</dbReference>
<dbReference type="InterPro" id="IPR029063">
    <property type="entry name" value="SAM-dependent_MTases_sf"/>
</dbReference>
<proteinExistence type="predicted"/>
<dbReference type="Proteomes" id="UP000739411">
    <property type="component" value="Unassembled WGS sequence"/>
</dbReference>
<name>A0A935JUH9_9RHOO</name>
<sequence>MRNIVKLVGHQRMVEGKHGPFVYNHHDHYVGMALELYGEYSEHEFELFKQLLKPTDHVIEVGANIGSHTVPLGKYLSEGMVHAFEPQPVVFQNLCANLSINSLENVLAWPYAIGAEHGSIVVPSVDYGRPGNFGAVSLKRKVMVLMFL</sequence>
<dbReference type="GO" id="GO:0008168">
    <property type="term" value="F:methyltransferase activity"/>
    <property type="evidence" value="ECO:0007669"/>
    <property type="project" value="UniProtKB-KW"/>
</dbReference>
<dbReference type="SUPFAM" id="SSF53335">
    <property type="entry name" value="S-adenosyl-L-methionine-dependent methyltransferases"/>
    <property type="match status" value="1"/>
</dbReference>
<dbReference type="PANTHER" id="PTHR34203:SF15">
    <property type="entry name" value="SLL1173 PROTEIN"/>
    <property type="match status" value="1"/>
</dbReference>
<evidence type="ECO:0000313" key="2">
    <source>
        <dbReference type="Proteomes" id="UP000739411"/>
    </source>
</evidence>